<sequence>ATLECTPNQEVLKVEQAFQDRTEHVESLIEIEERNKSQIQENMQEEVIQKLVLRQQLKRSHHKKEETFSRSRT</sequence>
<feature type="non-terminal residue" evidence="1">
    <location>
        <position position="1"/>
    </location>
</feature>
<feature type="non-terminal residue" evidence="1">
    <location>
        <position position="73"/>
    </location>
</feature>
<keyword evidence="2" id="KW-1185">Reference proteome</keyword>
<evidence type="ECO:0000313" key="2">
    <source>
        <dbReference type="Proteomes" id="UP000595437"/>
    </source>
</evidence>
<dbReference type="Proteomes" id="UP000595437">
    <property type="component" value="Chromosome 4"/>
</dbReference>
<accession>A0A7T8KEI3</accession>
<organism evidence="1 2">
    <name type="scientific">Caligus rogercresseyi</name>
    <name type="common">Sea louse</name>
    <dbReference type="NCBI Taxonomy" id="217165"/>
    <lineage>
        <taxon>Eukaryota</taxon>
        <taxon>Metazoa</taxon>
        <taxon>Ecdysozoa</taxon>
        <taxon>Arthropoda</taxon>
        <taxon>Crustacea</taxon>
        <taxon>Multicrustacea</taxon>
        <taxon>Hexanauplia</taxon>
        <taxon>Copepoda</taxon>
        <taxon>Siphonostomatoida</taxon>
        <taxon>Caligidae</taxon>
        <taxon>Caligus</taxon>
    </lineage>
</organism>
<protein>
    <submittedName>
        <fullName evidence="1">Uncharacterized protein</fullName>
    </submittedName>
</protein>
<proteinExistence type="predicted"/>
<reference evidence="1" key="1">
    <citation type="journal article" name="Sci. Data">
        <title>Chromosome-scale genome assembly of the sea louse Caligus rogercresseyi by SMRT sequencing and Hi-C analysis.</title>
        <authorList>
            <person name="Gallardo-Escarate C."/>
            <person name="Valenzuela-Munoz V."/>
            <person name="Nunez-Acuna G."/>
            <person name="Valenzuela-Miranda D."/>
            <person name="Goncalves A.T."/>
            <person name="Escobar-Sepulveda H."/>
            <person name="Liachko I."/>
            <person name="Nelson B."/>
            <person name="Roberts S."/>
            <person name="Warren W."/>
        </authorList>
    </citation>
    <scope>NUCLEOTIDE SEQUENCE</scope>
    <source>
        <tissue evidence="1">Whole tissue</tissue>
    </source>
</reference>
<dbReference type="EMBL" id="CP045893">
    <property type="protein sequence ID" value="QQP54371.1"/>
    <property type="molecule type" value="Genomic_DNA"/>
</dbReference>
<gene>
    <name evidence="1" type="ORF">FKW44_007184</name>
</gene>
<evidence type="ECO:0000313" key="1">
    <source>
        <dbReference type="EMBL" id="QQP54371.1"/>
    </source>
</evidence>
<dbReference type="AlphaFoldDB" id="A0A7T8KEI3"/>
<name>A0A7T8KEI3_CALRO</name>